<name>A0A937RSK4_9ACTN</name>
<comment type="cofactor">
    <cofactor evidence="1">
        <name>biotin</name>
        <dbReference type="ChEBI" id="CHEBI:57586"/>
    </cofactor>
</comment>
<reference evidence="18" key="1">
    <citation type="submission" date="2020-12" db="EMBL/GenBank/DDBJ databases">
        <title>Genomic characterization of non-nitrogen-fixing Frankia strains.</title>
        <authorList>
            <person name="Carlos-Shanley C."/>
            <person name="Guerra T."/>
            <person name="Hahn D."/>
        </authorList>
    </citation>
    <scope>NUCLEOTIDE SEQUENCE</scope>
    <source>
        <strain evidence="18">CN6</strain>
    </source>
</reference>
<dbReference type="GO" id="GO:0005524">
    <property type="term" value="F:ATP binding"/>
    <property type="evidence" value="ECO:0007669"/>
    <property type="project" value="UniProtKB-UniRule"/>
</dbReference>
<dbReference type="EMBL" id="JAEACQ010000261">
    <property type="protein sequence ID" value="MBL7631166.1"/>
    <property type="molecule type" value="Genomic_DNA"/>
</dbReference>
<evidence type="ECO:0000259" key="16">
    <source>
        <dbReference type="PROSITE" id="PS50975"/>
    </source>
</evidence>
<dbReference type="InterPro" id="IPR011053">
    <property type="entry name" value="Single_hybrid_motif"/>
</dbReference>
<dbReference type="SUPFAM" id="SSF56059">
    <property type="entry name" value="Glutathione synthetase ATP-binding domain-like"/>
    <property type="match status" value="1"/>
</dbReference>
<accession>A0A937RSK4</accession>
<dbReference type="Pfam" id="PF21139">
    <property type="entry name" value="BT_MCC_alpha"/>
    <property type="match status" value="1"/>
</dbReference>
<comment type="catalytic activity">
    <reaction evidence="9">
        <text>N(6)-biotinyl-L-lysyl-[protein] + hydrogencarbonate + ATP = N(6)-carboxybiotinyl-L-lysyl-[protein] + ADP + phosphate + H(+)</text>
        <dbReference type="Rhea" id="RHEA:13501"/>
        <dbReference type="Rhea" id="RHEA-COMP:10505"/>
        <dbReference type="Rhea" id="RHEA-COMP:10506"/>
        <dbReference type="ChEBI" id="CHEBI:15378"/>
        <dbReference type="ChEBI" id="CHEBI:17544"/>
        <dbReference type="ChEBI" id="CHEBI:30616"/>
        <dbReference type="ChEBI" id="CHEBI:43474"/>
        <dbReference type="ChEBI" id="CHEBI:83144"/>
        <dbReference type="ChEBI" id="CHEBI:83145"/>
        <dbReference type="ChEBI" id="CHEBI:456216"/>
        <dbReference type="EC" id="6.3.4.14"/>
    </reaction>
    <physiologicalReaction direction="left-to-right" evidence="9">
        <dbReference type="Rhea" id="RHEA:13502"/>
    </physiologicalReaction>
</comment>
<dbReference type="PROSITE" id="PS50975">
    <property type="entry name" value="ATP_GRASP"/>
    <property type="match status" value="1"/>
</dbReference>
<evidence type="ECO:0000256" key="6">
    <source>
        <dbReference type="ARBA" id="ARBA00022946"/>
    </source>
</evidence>
<keyword evidence="5 13" id="KW-0067">ATP-binding</keyword>
<feature type="domain" description="Biotin carboxylation" evidence="17">
    <location>
        <begin position="1"/>
        <end position="453"/>
    </location>
</feature>
<evidence type="ECO:0000256" key="9">
    <source>
        <dbReference type="ARBA" id="ARBA00048501"/>
    </source>
</evidence>
<evidence type="ECO:0000256" key="1">
    <source>
        <dbReference type="ARBA" id="ARBA00001953"/>
    </source>
</evidence>
<dbReference type="InterPro" id="IPR011764">
    <property type="entry name" value="Biotin_carboxylation_dom"/>
</dbReference>
<dbReference type="FunFam" id="2.40.50.100:FF:000003">
    <property type="entry name" value="Acetyl-CoA carboxylase biotin carboxyl carrier protein"/>
    <property type="match status" value="1"/>
</dbReference>
<dbReference type="PANTHER" id="PTHR18866">
    <property type="entry name" value="CARBOXYLASE:PYRUVATE/ACETYL-COA/PROPIONYL-COA CARBOXYLASE"/>
    <property type="match status" value="1"/>
</dbReference>
<dbReference type="Pfam" id="PF00289">
    <property type="entry name" value="Biotin_carb_N"/>
    <property type="match status" value="1"/>
</dbReference>
<dbReference type="FunFam" id="3.30.470.20:FF:000028">
    <property type="entry name" value="Methylcrotonoyl-CoA carboxylase subunit alpha, mitochondrial"/>
    <property type="match status" value="1"/>
</dbReference>
<dbReference type="AlphaFoldDB" id="A0A937RSK4"/>
<evidence type="ECO:0000256" key="3">
    <source>
        <dbReference type="ARBA" id="ARBA00022598"/>
    </source>
</evidence>
<comment type="function">
    <text evidence="10">Component of a biotin-dependent acyl-CoA carboxylase complex. This subunit catalyzes the ATP-dependent carboxylation of the biotin carried by the biotin carboxyl carrier (BCC) domain, resulting in the formation of carboxyl biotin. When associated with the beta1 subunit AccD1, is involved in branched amino-acid catabolism with methylcrotonyl coenzyme A as the substrate.</text>
</comment>
<dbReference type="Gene3D" id="3.30.470.20">
    <property type="entry name" value="ATP-grasp fold, B domain"/>
    <property type="match status" value="1"/>
</dbReference>
<dbReference type="PROSITE" id="PS00866">
    <property type="entry name" value="CPSASE_1"/>
    <property type="match status" value="1"/>
</dbReference>
<dbReference type="PROSITE" id="PS50968">
    <property type="entry name" value="BIOTINYL_LIPOYL"/>
    <property type="match status" value="1"/>
</dbReference>
<evidence type="ECO:0000313" key="18">
    <source>
        <dbReference type="EMBL" id="MBL7631166.1"/>
    </source>
</evidence>
<evidence type="ECO:0000256" key="4">
    <source>
        <dbReference type="ARBA" id="ARBA00022741"/>
    </source>
</evidence>
<evidence type="ECO:0000256" key="8">
    <source>
        <dbReference type="ARBA" id="ARBA00046317"/>
    </source>
</evidence>
<evidence type="ECO:0000256" key="12">
    <source>
        <dbReference type="ARBA" id="ARBA00074050"/>
    </source>
</evidence>
<keyword evidence="7" id="KW-0092">Biotin</keyword>
<evidence type="ECO:0000256" key="2">
    <source>
        <dbReference type="ARBA" id="ARBA00013263"/>
    </source>
</evidence>
<dbReference type="SUPFAM" id="SSF52440">
    <property type="entry name" value="PreATP-grasp domain"/>
    <property type="match status" value="1"/>
</dbReference>
<dbReference type="GO" id="GO:0004075">
    <property type="term" value="F:biotin carboxylase activity"/>
    <property type="evidence" value="ECO:0007669"/>
    <property type="project" value="UniProtKB-EC"/>
</dbReference>
<evidence type="ECO:0000313" key="19">
    <source>
        <dbReference type="Proteomes" id="UP000604475"/>
    </source>
</evidence>
<evidence type="ECO:0000259" key="17">
    <source>
        <dbReference type="PROSITE" id="PS50979"/>
    </source>
</evidence>
<dbReference type="SUPFAM" id="SSF51230">
    <property type="entry name" value="Single hybrid motif"/>
    <property type="match status" value="1"/>
</dbReference>
<dbReference type="InterPro" id="IPR011054">
    <property type="entry name" value="Rudment_hybrid_motif"/>
</dbReference>
<feature type="region of interest" description="Disordered" evidence="14">
    <location>
        <begin position="457"/>
        <end position="478"/>
    </location>
</feature>
<evidence type="ECO:0000256" key="7">
    <source>
        <dbReference type="ARBA" id="ARBA00023267"/>
    </source>
</evidence>
<dbReference type="GO" id="GO:0046872">
    <property type="term" value="F:metal ion binding"/>
    <property type="evidence" value="ECO:0007669"/>
    <property type="project" value="InterPro"/>
</dbReference>
<dbReference type="Gene3D" id="2.40.50.100">
    <property type="match status" value="1"/>
</dbReference>
<feature type="domain" description="ATP-grasp" evidence="16">
    <location>
        <begin position="120"/>
        <end position="324"/>
    </location>
</feature>
<dbReference type="InterPro" id="IPR005481">
    <property type="entry name" value="BC-like_N"/>
</dbReference>
<dbReference type="Pfam" id="PF02785">
    <property type="entry name" value="Biotin_carb_C"/>
    <property type="match status" value="1"/>
</dbReference>
<dbReference type="InterPro" id="IPR016185">
    <property type="entry name" value="PreATP-grasp_dom_sf"/>
</dbReference>
<dbReference type="PROSITE" id="PS00867">
    <property type="entry name" value="CPSASE_2"/>
    <property type="match status" value="1"/>
</dbReference>
<keyword evidence="4 13" id="KW-0547">Nucleotide-binding</keyword>
<proteinExistence type="predicted"/>
<dbReference type="RefSeq" id="WP_203001898.1">
    <property type="nucleotide sequence ID" value="NZ_JADWYU010000086.1"/>
</dbReference>
<sequence length="712" mass="72684">MFDTVLVANRGEIAVRVIRTLRALGIRSVAVYSDADAGARHTREADVAVRIGPAPARESYLNTSAVLAAAWATGARAIHPGYGFLSENAAFAAACADAGIVFVGPPARAVEVMGDKIAAKRAMVEAGVPVVPGRAEPGMDAAALAAAAEEIGFPVLLKPSAGGGGKGMRVVRSAAELAEAIASARREAAGAFGDDTLFVERYVDRPRHIEVQVLADAHGNVIHLGERECSLQRRHQKIIEEAPSALLTALPNGAATRARIGAAAVTAAAAVGYVGAGTVEFIVSDDEPETFYFLEMNTRLQVEHPVTELVTGVDLVAEQLRVAAGEPLRLAQADVRLTGHAVEARVYAEDPGRGFLPTGGEIVALAEPAGDGVRVDSGVGVGSTVGSDYDPMLSKVIAWAPDRAGALRRLDTALANTVLLGVTTNIGFLRTLLAHPDVRAGALDTGLVERHLAELTTTGGTDPAADAAGGAASAGGPGAGGPSADALAVYALAQLSRLAPAGQVVDPWDIPSGWRVGEDAWLSWTVDLGGGARTRVDARATPAEARGPDGPTRAWVRIEDRAPIAALVARVTQAPATPRVERLLVTLDGVTSGWHVADGAAPGVLWVGAGGAAWPLAEWVREPGAAAVAAGDGQARSPMPGTVIAVDVAAGDVVAAGQRLAVVEAMKMEHAVTAPVAGLVKDVLVTVGARVDLDALLAVVEAASPDEAGAES</sequence>
<dbReference type="InterPro" id="IPR005482">
    <property type="entry name" value="Biotin_COase_C"/>
</dbReference>
<dbReference type="Proteomes" id="UP000604475">
    <property type="component" value="Unassembled WGS sequence"/>
</dbReference>
<evidence type="ECO:0000256" key="11">
    <source>
        <dbReference type="ARBA" id="ARBA00065901"/>
    </source>
</evidence>
<comment type="pathway">
    <text evidence="8">Amino-acid degradation; L-leucine degradation.</text>
</comment>
<dbReference type="Pfam" id="PF02786">
    <property type="entry name" value="CPSase_L_D2"/>
    <property type="match status" value="1"/>
</dbReference>
<evidence type="ECO:0000259" key="15">
    <source>
        <dbReference type="PROSITE" id="PS50968"/>
    </source>
</evidence>
<evidence type="ECO:0000256" key="13">
    <source>
        <dbReference type="PROSITE-ProRule" id="PRU00409"/>
    </source>
</evidence>
<dbReference type="CDD" id="cd06850">
    <property type="entry name" value="biotinyl_domain"/>
    <property type="match status" value="1"/>
</dbReference>
<dbReference type="Pfam" id="PF00364">
    <property type="entry name" value="Biotin_lipoyl"/>
    <property type="match status" value="1"/>
</dbReference>
<gene>
    <name evidence="18" type="ORF">I7412_29210</name>
</gene>
<protein>
    <recommendedName>
        <fullName evidence="12">Biotin-dependent 3-methylcrotonyl-coenzyme A carboxylase alpha1 subunit</fullName>
        <ecNumber evidence="2">6.3.4.14</ecNumber>
    </recommendedName>
</protein>
<keyword evidence="19" id="KW-1185">Reference proteome</keyword>
<dbReference type="SUPFAM" id="SSF51246">
    <property type="entry name" value="Rudiment single hybrid motif"/>
    <property type="match status" value="1"/>
</dbReference>
<feature type="domain" description="Lipoyl-binding" evidence="15">
    <location>
        <begin position="625"/>
        <end position="701"/>
    </location>
</feature>
<dbReference type="FunFam" id="3.30.1490.20:FF:000003">
    <property type="entry name" value="acetyl-CoA carboxylase isoform X1"/>
    <property type="match status" value="1"/>
</dbReference>
<dbReference type="FunFam" id="3.40.50.20:FF:000010">
    <property type="entry name" value="Propionyl-CoA carboxylase subunit alpha"/>
    <property type="match status" value="1"/>
</dbReference>
<dbReference type="SMART" id="SM00878">
    <property type="entry name" value="Biotin_carb_C"/>
    <property type="match status" value="1"/>
</dbReference>
<dbReference type="PANTHER" id="PTHR18866:SF33">
    <property type="entry name" value="METHYLCROTONOYL-COA CARBOXYLASE SUBUNIT ALPHA, MITOCHONDRIAL-RELATED"/>
    <property type="match status" value="1"/>
</dbReference>
<evidence type="ECO:0000256" key="5">
    <source>
        <dbReference type="ARBA" id="ARBA00022840"/>
    </source>
</evidence>
<dbReference type="InterPro" id="IPR048429">
    <property type="entry name" value="MCC_alpha_BT"/>
</dbReference>
<organism evidence="18 19">
    <name type="scientific">Frankia nepalensis</name>
    <dbReference type="NCBI Taxonomy" id="1836974"/>
    <lineage>
        <taxon>Bacteria</taxon>
        <taxon>Bacillati</taxon>
        <taxon>Actinomycetota</taxon>
        <taxon>Actinomycetes</taxon>
        <taxon>Frankiales</taxon>
        <taxon>Frankiaceae</taxon>
        <taxon>Frankia</taxon>
    </lineage>
</organism>
<comment type="subunit">
    <text evidence="11">The biotin-dependent acyl-CoA carboxylase complex is composed of AccA1, which contains the biotin carboxylase (BC) and biotin carboxyl carrier protein (BCCP) domains, and AccD1, which contains the carboxyl transferase (CT) domain. The AccA1/AccD1 complex forms a dodecamer.</text>
</comment>
<dbReference type="InterPro" id="IPR000089">
    <property type="entry name" value="Biotin_lipoyl"/>
</dbReference>
<dbReference type="InterPro" id="IPR005479">
    <property type="entry name" value="CPAse_ATP-bd"/>
</dbReference>
<evidence type="ECO:0000256" key="14">
    <source>
        <dbReference type="SAM" id="MobiDB-lite"/>
    </source>
</evidence>
<keyword evidence="3" id="KW-0436">Ligase</keyword>
<keyword evidence="6" id="KW-0809">Transit peptide</keyword>
<dbReference type="InterPro" id="IPR001882">
    <property type="entry name" value="Biotin_BS"/>
</dbReference>
<dbReference type="EC" id="6.3.4.14" evidence="2"/>
<comment type="caution">
    <text evidence="18">The sequence shown here is derived from an EMBL/GenBank/DDBJ whole genome shotgun (WGS) entry which is preliminary data.</text>
</comment>
<feature type="compositionally biased region" description="Low complexity" evidence="14">
    <location>
        <begin position="457"/>
        <end position="471"/>
    </location>
</feature>
<dbReference type="InterPro" id="IPR050856">
    <property type="entry name" value="Biotin_carboxylase_complex"/>
</dbReference>
<dbReference type="PROSITE" id="PS00188">
    <property type="entry name" value="BIOTIN"/>
    <property type="match status" value="1"/>
</dbReference>
<dbReference type="PROSITE" id="PS50979">
    <property type="entry name" value="BC"/>
    <property type="match status" value="1"/>
</dbReference>
<evidence type="ECO:0000256" key="10">
    <source>
        <dbReference type="ARBA" id="ARBA00053351"/>
    </source>
</evidence>
<dbReference type="InterPro" id="IPR011761">
    <property type="entry name" value="ATP-grasp"/>
</dbReference>